<comment type="cofactor">
    <cofactor evidence="1">
        <name>[3Fe-4S] cluster</name>
        <dbReference type="ChEBI" id="CHEBI:21137"/>
    </cofactor>
</comment>
<feature type="domain" description="2Fe-2S ferredoxin-type" evidence="15">
    <location>
        <begin position="12"/>
        <end position="104"/>
    </location>
</feature>
<evidence type="ECO:0000256" key="7">
    <source>
        <dbReference type="ARBA" id="ARBA00022532"/>
    </source>
</evidence>
<dbReference type="NCBIfam" id="TIGR00384">
    <property type="entry name" value="dhsB"/>
    <property type="match status" value="1"/>
</dbReference>
<dbReference type="eggNOG" id="arCOG00962">
    <property type="taxonomic scope" value="Archaea"/>
</dbReference>
<comment type="similarity">
    <text evidence="4">Belongs to the succinate dehydrogenase/fumarate reductase iron-sulfur protein family.</text>
</comment>
<dbReference type="GO" id="GO:0009055">
    <property type="term" value="F:electron transfer activity"/>
    <property type="evidence" value="ECO:0007669"/>
    <property type="project" value="InterPro"/>
</dbReference>
<dbReference type="PROSITE" id="PS00198">
    <property type="entry name" value="4FE4S_FER_1"/>
    <property type="match status" value="1"/>
</dbReference>
<dbReference type="GO" id="GO:0051537">
    <property type="term" value="F:2 iron, 2 sulfur cluster binding"/>
    <property type="evidence" value="ECO:0007669"/>
    <property type="project" value="UniProtKB-KW"/>
</dbReference>
<evidence type="ECO:0000256" key="10">
    <source>
        <dbReference type="ARBA" id="ARBA00023002"/>
    </source>
</evidence>
<dbReference type="PANTHER" id="PTHR11921">
    <property type="entry name" value="SUCCINATE DEHYDROGENASE IRON-SULFUR PROTEIN"/>
    <property type="match status" value="1"/>
</dbReference>
<dbReference type="InterPro" id="IPR017900">
    <property type="entry name" value="4Fe4S_Fe_S_CS"/>
</dbReference>
<gene>
    <name evidence="17" type="ordered locus">ASAC_1440</name>
</gene>
<evidence type="ECO:0000256" key="13">
    <source>
        <dbReference type="ARBA" id="ARBA00023291"/>
    </source>
</evidence>
<feature type="domain" description="4Fe-4S ferredoxin-type" evidence="16">
    <location>
        <begin position="152"/>
        <end position="182"/>
    </location>
</feature>
<comment type="cofactor">
    <cofactor evidence="2">
        <name>[4Fe-4S] cluster</name>
        <dbReference type="ChEBI" id="CHEBI:49883"/>
    </cofactor>
</comment>
<protein>
    <recommendedName>
        <fullName evidence="5">succinate dehydrogenase</fullName>
        <ecNumber evidence="5">1.3.5.1</ecNumber>
    </recommendedName>
</protein>
<keyword evidence="18" id="KW-1185">Reference proteome</keyword>
<evidence type="ECO:0000259" key="15">
    <source>
        <dbReference type="PROSITE" id="PS51085"/>
    </source>
</evidence>
<dbReference type="NCBIfam" id="NF004616">
    <property type="entry name" value="PRK05950.1"/>
    <property type="match status" value="1"/>
</dbReference>
<dbReference type="GO" id="GO:0006099">
    <property type="term" value="P:tricarboxylic acid cycle"/>
    <property type="evidence" value="ECO:0007669"/>
    <property type="project" value="UniProtKB-KW"/>
</dbReference>
<dbReference type="Proteomes" id="UP000000346">
    <property type="component" value="Chromosome"/>
</dbReference>
<dbReference type="STRING" id="666510.ASAC_1440"/>
<reference evidence="17 18" key="1">
    <citation type="journal article" date="2010" name="Appl. Environ. Microbiol.">
        <title>The genome sequence of the crenarchaeon Acidilobus saccharovorans supports a new order, Acidilobales, and suggests an important ecological role in terrestrial acidic hot springs.</title>
        <authorList>
            <person name="Mardanov A.V."/>
            <person name="Svetlitchnyi V.A."/>
            <person name="Beletsky A.V."/>
            <person name="Prokofeva M.I."/>
            <person name="Bonch-Osmolovskaya E.A."/>
            <person name="Ravin N.V."/>
            <person name="Skryabin K.G."/>
        </authorList>
    </citation>
    <scope>NUCLEOTIDE SEQUENCE [LARGE SCALE GENOMIC DNA]</scope>
    <source>
        <strain evidence="18">DSM 16705 / JCM 18335 / VKM B-2471 / 345-15</strain>
    </source>
</reference>
<organism evidence="17 18">
    <name type="scientific">Acidilobus saccharovorans (strain DSM 16705 / JCM 18335 / VKM B-2471 / 345-15)</name>
    <dbReference type="NCBI Taxonomy" id="666510"/>
    <lineage>
        <taxon>Archaea</taxon>
        <taxon>Thermoproteota</taxon>
        <taxon>Thermoprotei</taxon>
        <taxon>Acidilobales</taxon>
        <taxon>Acidilobaceae</taxon>
        <taxon>Acidilobus</taxon>
    </lineage>
</organism>
<dbReference type="InterPro" id="IPR004489">
    <property type="entry name" value="Succ_DH/fum_Rdtase_Fe-S"/>
</dbReference>
<dbReference type="PROSITE" id="PS51085">
    <property type="entry name" value="2FE2S_FER_2"/>
    <property type="match status" value="1"/>
</dbReference>
<evidence type="ECO:0000256" key="4">
    <source>
        <dbReference type="ARBA" id="ARBA00009433"/>
    </source>
</evidence>
<evidence type="ECO:0000256" key="8">
    <source>
        <dbReference type="ARBA" id="ARBA00022714"/>
    </source>
</evidence>
<evidence type="ECO:0000256" key="6">
    <source>
        <dbReference type="ARBA" id="ARBA00022485"/>
    </source>
</evidence>
<keyword evidence="10" id="KW-0560">Oxidoreductase</keyword>
<proteinExistence type="inferred from homology"/>
<keyword evidence="6" id="KW-0004">4Fe-4S</keyword>
<comment type="cofactor">
    <cofactor evidence="14">
        <name>[2Fe-2S] cluster</name>
        <dbReference type="ChEBI" id="CHEBI:190135"/>
    </cofactor>
</comment>
<dbReference type="GO" id="GO:0051538">
    <property type="term" value="F:3 iron, 4 sulfur cluster binding"/>
    <property type="evidence" value="ECO:0007669"/>
    <property type="project" value="UniProtKB-KW"/>
</dbReference>
<dbReference type="SUPFAM" id="SSF54292">
    <property type="entry name" value="2Fe-2S ferredoxin-like"/>
    <property type="match status" value="1"/>
</dbReference>
<dbReference type="NCBIfam" id="NF009226">
    <property type="entry name" value="PRK12576.1"/>
    <property type="match status" value="1"/>
</dbReference>
<evidence type="ECO:0000256" key="9">
    <source>
        <dbReference type="ARBA" id="ARBA00022723"/>
    </source>
</evidence>
<dbReference type="GO" id="GO:0008177">
    <property type="term" value="F:succinate dehydrogenase (quinone) activity"/>
    <property type="evidence" value="ECO:0007669"/>
    <property type="project" value="UniProtKB-EC"/>
</dbReference>
<evidence type="ECO:0000313" key="18">
    <source>
        <dbReference type="Proteomes" id="UP000000346"/>
    </source>
</evidence>
<evidence type="ECO:0000259" key="16">
    <source>
        <dbReference type="PROSITE" id="PS51379"/>
    </source>
</evidence>
<keyword evidence="9" id="KW-0479">Metal-binding</keyword>
<dbReference type="FunFam" id="1.10.1060.10:FF:000003">
    <property type="entry name" value="Succinate dehydrogenase iron-sulfur subunit"/>
    <property type="match status" value="1"/>
</dbReference>
<dbReference type="InterPro" id="IPR006058">
    <property type="entry name" value="2Fe2S_fd_BS"/>
</dbReference>
<dbReference type="InterPro" id="IPR036010">
    <property type="entry name" value="2Fe-2S_ferredoxin-like_sf"/>
</dbReference>
<evidence type="ECO:0000256" key="3">
    <source>
        <dbReference type="ARBA" id="ARBA00005163"/>
    </source>
</evidence>
<dbReference type="FunCoup" id="D9PZ58">
    <property type="interactions" value="187"/>
</dbReference>
<keyword evidence="12" id="KW-0411">Iron-sulfur</keyword>
<dbReference type="InterPro" id="IPR001041">
    <property type="entry name" value="2Fe-2S_ferredoxin-type"/>
</dbReference>
<evidence type="ECO:0000256" key="5">
    <source>
        <dbReference type="ARBA" id="ARBA00012792"/>
    </source>
</evidence>
<dbReference type="Gene3D" id="3.10.20.30">
    <property type="match status" value="1"/>
</dbReference>
<dbReference type="InterPro" id="IPR012675">
    <property type="entry name" value="Beta-grasp_dom_sf"/>
</dbReference>
<evidence type="ECO:0000313" key="17">
    <source>
        <dbReference type="EMBL" id="ADL19845.1"/>
    </source>
</evidence>
<dbReference type="HOGENOM" id="CLU_044838_3_2_2"/>
<keyword evidence="11" id="KW-0408">Iron</keyword>
<dbReference type="InterPro" id="IPR009051">
    <property type="entry name" value="Helical_ferredxn"/>
</dbReference>
<dbReference type="AlphaFoldDB" id="D9PZ58"/>
<dbReference type="Pfam" id="PF13085">
    <property type="entry name" value="Fer2_3"/>
    <property type="match status" value="1"/>
</dbReference>
<dbReference type="PANTHER" id="PTHR11921:SF29">
    <property type="entry name" value="SUCCINATE DEHYDROGENASE [UBIQUINONE] IRON-SULFUR SUBUNIT, MITOCHONDRIAL"/>
    <property type="match status" value="1"/>
</dbReference>
<dbReference type="PROSITE" id="PS51379">
    <property type="entry name" value="4FE4S_FER_2"/>
    <property type="match status" value="1"/>
</dbReference>
<dbReference type="Pfam" id="PF13183">
    <property type="entry name" value="Fer4_8"/>
    <property type="match status" value="1"/>
</dbReference>
<comment type="pathway">
    <text evidence="3">Carbohydrate metabolism; tricarboxylic acid cycle.</text>
</comment>
<evidence type="ECO:0000256" key="12">
    <source>
        <dbReference type="ARBA" id="ARBA00023014"/>
    </source>
</evidence>
<keyword evidence="7" id="KW-0816">Tricarboxylic acid cycle</keyword>
<dbReference type="KEGG" id="asc:ASAC_1440"/>
<dbReference type="Gene3D" id="1.10.1060.10">
    <property type="entry name" value="Alpha-helical ferredoxin"/>
    <property type="match status" value="1"/>
</dbReference>
<dbReference type="SUPFAM" id="SSF46548">
    <property type="entry name" value="alpha-helical ferredoxin"/>
    <property type="match status" value="1"/>
</dbReference>
<keyword evidence="13" id="KW-0003">3Fe-4S</keyword>
<dbReference type="GO" id="GO:0051539">
    <property type="term" value="F:4 iron, 4 sulfur cluster binding"/>
    <property type="evidence" value="ECO:0007669"/>
    <property type="project" value="UniProtKB-KW"/>
</dbReference>
<evidence type="ECO:0000256" key="14">
    <source>
        <dbReference type="ARBA" id="ARBA00034078"/>
    </source>
</evidence>
<evidence type="ECO:0000256" key="1">
    <source>
        <dbReference type="ARBA" id="ARBA00001927"/>
    </source>
</evidence>
<dbReference type="InterPro" id="IPR025192">
    <property type="entry name" value="Succ_DH/fum_Rdtase_N"/>
</dbReference>
<name>D9PZ58_ACIS3</name>
<dbReference type="EMBL" id="CP001742">
    <property type="protein sequence ID" value="ADL19845.1"/>
    <property type="molecule type" value="Genomic_DNA"/>
</dbReference>
<dbReference type="CDD" id="cd00207">
    <property type="entry name" value="fer2"/>
    <property type="match status" value="1"/>
</dbReference>
<dbReference type="EC" id="1.3.5.1" evidence="5"/>
<sequence>MDMEAARRSPPKQVTVRIRRYDPETKKTWWQEYKIEAHRGMTVLDALLKIKEDVDHTIVMRYSCRQGICGSCGVVVNGTPRLACQTQLTEVVSDANPVMTIEPLYNFPVIRDLMTDFTDFFNKHRSVKPYLIRNDKEEQENPKGQYDMYPDEYLQIYQYTNCVYCGLCYAACPVVAADPEFLGPQALMYALRFVNDVRDEGWKERFLIVDTEHGCHRCHFAASCSAVCPKAVDPAGAIQSLRSKLFRFRLGLYKRRVSKIIGPPPEKGEKVPLPPEATLLPGVDLKKLEEEPVVIKLPEDY</sequence>
<dbReference type="InParanoid" id="D9PZ58"/>
<dbReference type="GO" id="GO:0022904">
    <property type="term" value="P:respiratory electron transport chain"/>
    <property type="evidence" value="ECO:0007669"/>
    <property type="project" value="TreeGrafter"/>
</dbReference>
<dbReference type="GO" id="GO:0046872">
    <property type="term" value="F:metal ion binding"/>
    <property type="evidence" value="ECO:0007669"/>
    <property type="project" value="UniProtKB-KW"/>
</dbReference>
<keyword evidence="8" id="KW-0001">2Fe-2S</keyword>
<dbReference type="InterPro" id="IPR050573">
    <property type="entry name" value="SDH/FRD_Iron-Sulfur"/>
</dbReference>
<dbReference type="InterPro" id="IPR017896">
    <property type="entry name" value="4Fe4S_Fe-S-bd"/>
</dbReference>
<accession>D9PZ58</accession>
<dbReference type="PROSITE" id="PS00197">
    <property type="entry name" value="2FE2S_FER_1"/>
    <property type="match status" value="1"/>
</dbReference>
<evidence type="ECO:0000256" key="2">
    <source>
        <dbReference type="ARBA" id="ARBA00001966"/>
    </source>
</evidence>
<evidence type="ECO:0000256" key="11">
    <source>
        <dbReference type="ARBA" id="ARBA00023004"/>
    </source>
</evidence>